<feature type="region of interest" description="Disordered" evidence="3">
    <location>
        <begin position="209"/>
        <end position="280"/>
    </location>
</feature>
<dbReference type="EMBL" id="RKQZ01000001">
    <property type="protein sequence ID" value="RPF22269.1"/>
    <property type="molecule type" value="Genomic_DNA"/>
</dbReference>
<dbReference type="GO" id="GO:0000287">
    <property type="term" value="F:magnesium ion binding"/>
    <property type="evidence" value="ECO:0007669"/>
    <property type="project" value="InterPro"/>
</dbReference>
<evidence type="ECO:0000256" key="1">
    <source>
        <dbReference type="ARBA" id="ARBA00010990"/>
    </source>
</evidence>
<dbReference type="InterPro" id="IPR008278">
    <property type="entry name" value="4-PPantetheinyl_Trfase_dom"/>
</dbReference>
<dbReference type="PANTHER" id="PTHR12215:SF10">
    <property type="entry name" value="L-AMINOADIPATE-SEMIALDEHYDE DEHYDROGENASE-PHOSPHOPANTETHEINYL TRANSFERASE"/>
    <property type="match status" value="1"/>
</dbReference>
<proteinExistence type="inferred from homology"/>
<dbReference type="GO" id="GO:0008897">
    <property type="term" value="F:holo-[acyl-carrier-protein] synthase activity"/>
    <property type="evidence" value="ECO:0007669"/>
    <property type="project" value="InterPro"/>
</dbReference>
<dbReference type="PANTHER" id="PTHR12215">
    <property type="entry name" value="PHOSPHOPANTETHEINE TRANSFERASE"/>
    <property type="match status" value="1"/>
</dbReference>
<sequence>MNRAVTRSDGEVIDLVIARSDGLDEAAFRRLRASLPVSRRERADRYRRKADRDASVVVFSLLQYLWRRRVGGPLPDVVRGERGKPRFRGVDGWHFNLSHDASVCVCALSPVPVGVDVQSRVPFDDRLFETIAAPGERHLRGELLRADDLSPLWTRKEAVVKRSGRGLSTPLGEVDTVAATDVLTAADRSGFLLSISAEGLREDQPASGLRVRYLRPGPEPGGWSEDRDHPPLFGGPSGSDGRQRAGEATPDRRRTGPDAVRRPGTPGRQPSARSRTRQVL</sequence>
<accession>A0A3N4YMI2</accession>
<dbReference type="Pfam" id="PF01648">
    <property type="entry name" value="ACPS"/>
    <property type="match status" value="1"/>
</dbReference>
<comment type="caution">
    <text evidence="5">The sequence shown here is derived from an EMBL/GenBank/DDBJ whole genome shotgun (WGS) entry which is preliminary data.</text>
</comment>
<feature type="compositionally biased region" description="Polar residues" evidence="3">
    <location>
        <begin position="271"/>
        <end position="280"/>
    </location>
</feature>
<dbReference type="AlphaFoldDB" id="A0A3N4YMI2"/>
<evidence type="ECO:0000256" key="2">
    <source>
        <dbReference type="ARBA" id="ARBA00022679"/>
    </source>
</evidence>
<name>A0A3N4YMI2_9MICO</name>
<evidence type="ECO:0000313" key="6">
    <source>
        <dbReference type="Proteomes" id="UP000280501"/>
    </source>
</evidence>
<comment type="similarity">
    <text evidence="1">Belongs to the P-Pant transferase superfamily. Gsp/Sfp/HetI/AcpT family.</text>
</comment>
<feature type="compositionally biased region" description="Basic and acidic residues" evidence="3">
    <location>
        <begin position="241"/>
        <end position="261"/>
    </location>
</feature>
<dbReference type="GO" id="GO:0005829">
    <property type="term" value="C:cytosol"/>
    <property type="evidence" value="ECO:0007669"/>
    <property type="project" value="TreeGrafter"/>
</dbReference>
<keyword evidence="6" id="KW-1185">Reference proteome</keyword>
<organism evidence="5 6">
    <name type="scientific">Myceligenerans xiligouense</name>
    <dbReference type="NCBI Taxonomy" id="253184"/>
    <lineage>
        <taxon>Bacteria</taxon>
        <taxon>Bacillati</taxon>
        <taxon>Actinomycetota</taxon>
        <taxon>Actinomycetes</taxon>
        <taxon>Micrococcales</taxon>
        <taxon>Promicromonosporaceae</taxon>
        <taxon>Myceligenerans</taxon>
    </lineage>
</organism>
<keyword evidence="2 5" id="KW-0808">Transferase</keyword>
<gene>
    <name evidence="5" type="ORF">EDD34_2921</name>
</gene>
<dbReference type="InterPro" id="IPR050559">
    <property type="entry name" value="P-Pant_transferase_sf"/>
</dbReference>
<dbReference type="InterPro" id="IPR037143">
    <property type="entry name" value="4-PPantetheinyl_Trfase_dom_sf"/>
</dbReference>
<dbReference type="Gene3D" id="3.90.470.20">
    <property type="entry name" value="4'-phosphopantetheinyl transferase domain"/>
    <property type="match status" value="1"/>
</dbReference>
<evidence type="ECO:0000313" key="5">
    <source>
        <dbReference type="EMBL" id="RPF22269.1"/>
    </source>
</evidence>
<dbReference type="SUPFAM" id="SSF56214">
    <property type="entry name" value="4'-phosphopantetheinyl transferase"/>
    <property type="match status" value="2"/>
</dbReference>
<reference evidence="5 6" key="1">
    <citation type="submission" date="2018-11" db="EMBL/GenBank/DDBJ databases">
        <title>Sequencing the genomes of 1000 actinobacteria strains.</title>
        <authorList>
            <person name="Klenk H.-P."/>
        </authorList>
    </citation>
    <scope>NUCLEOTIDE SEQUENCE [LARGE SCALE GENOMIC DNA]</scope>
    <source>
        <strain evidence="5 6">DSM 15700</strain>
    </source>
</reference>
<dbReference type="RefSeq" id="WP_170177089.1">
    <property type="nucleotide sequence ID" value="NZ_RKQZ01000001.1"/>
</dbReference>
<protein>
    <submittedName>
        <fullName evidence="5">4'-phosphopantetheinyl transferase</fullName>
    </submittedName>
</protein>
<dbReference type="GO" id="GO:0019878">
    <property type="term" value="P:lysine biosynthetic process via aminoadipic acid"/>
    <property type="evidence" value="ECO:0007669"/>
    <property type="project" value="TreeGrafter"/>
</dbReference>
<evidence type="ECO:0000256" key="3">
    <source>
        <dbReference type="SAM" id="MobiDB-lite"/>
    </source>
</evidence>
<evidence type="ECO:0000259" key="4">
    <source>
        <dbReference type="Pfam" id="PF01648"/>
    </source>
</evidence>
<feature type="domain" description="4'-phosphopantetheinyl transferase" evidence="4">
    <location>
        <begin position="112"/>
        <end position="174"/>
    </location>
</feature>
<dbReference type="Proteomes" id="UP000280501">
    <property type="component" value="Unassembled WGS sequence"/>
</dbReference>